<comment type="caution">
    <text evidence="1">The sequence shown here is derived from an EMBL/GenBank/DDBJ whole genome shotgun (WGS) entry which is preliminary data.</text>
</comment>
<reference evidence="1 2" key="1">
    <citation type="submission" date="2018-11" db="EMBL/GenBank/DDBJ databases">
        <title>Species Designations Belie Phenotypic and Genotypic Heterogeneity in Oral Streptococci.</title>
        <authorList>
            <person name="Velsko I."/>
        </authorList>
    </citation>
    <scope>NUCLEOTIDE SEQUENCE [LARGE SCALE GENOMIC DNA]</scope>
    <source>
        <strain evidence="1 2">BCC17</strain>
    </source>
</reference>
<sequence>MIVSVLYRGEVDDMHKGLDVSIYAKPELFPSPREVDRVFYDKPEFTIEPEGVIFPSPTEVNRVFYVNIVSLVGRTTRFPSPTEVNWVVYQEIDTAQEQEKLFPAPLKVDRYLYWKRRYLSVKEA</sequence>
<name>A0A3R9MM39_STRMT</name>
<gene>
    <name evidence="1" type="ORF">D8787_03915</name>
</gene>
<proteinExistence type="predicted"/>
<dbReference type="Proteomes" id="UP000277819">
    <property type="component" value="Unassembled WGS sequence"/>
</dbReference>
<dbReference type="EMBL" id="RJPX01000009">
    <property type="protein sequence ID" value="RSK06121.1"/>
    <property type="molecule type" value="Genomic_DNA"/>
</dbReference>
<evidence type="ECO:0000313" key="1">
    <source>
        <dbReference type="EMBL" id="RSK06121.1"/>
    </source>
</evidence>
<protein>
    <submittedName>
        <fullName evidence="1">Uncharacterized protein</fullName>
    </submittedName>
</protein>
<evidence type="ECO:0000313" key="2">
    <source>
        <dbReference type="Proteomes" id="UP000277819"/>
    </source>
</evidence>
<dbReference type="AlphaFoldDB" id="A0A3R9MM39"/>
<accession>A0A3R9MM39</accession>
<organism evidence="1 2">
    <name type="scientific">Streptococcus mitis</name>
    <dbReference type="NCBI Taxonomy" id="28037"/>
    <lineage>
        <taxon>Bacteria</taxon>
        <taxon>Bacillati</taxon>
        <taxon>Bacillota</taxon>
        <taxon>Bacilli</taxon>
        <taxon>Lactobacillales</taxon>
        <taxon>Streptococcaceae</taxon>
        <taxon>Streptococcus</taxon>
        <taxon>Streptococcus mitis group</taxon>
    </lineage>
</organism>